<dbReference type="EMBL" id="JADFTS010000001">
    <property type="protein sequence ID" value="KAF9624314.1"/>
    <property type="molecule type" value="Genomic_DNA"/>
</dbReference>
<gene>
    <name evidence="2" type="ORF">IFM89_009222</name>
</gene>
<evidence type="ECO:0000256" key="1">
    <source>
        <dbReference type="SAM" id="Phobius"/>
    </source>
</evidence>
<keyword evidence="1" id="KW-1133">Transmembrane helix</keyword>
<evidence type="ECO:0000313" key="2">
    <source>
        <dbReference type="EMBL" id="KAF9624314.1"/>
    </source>
</evidence>
<proteinExistence type="predicted"/>
<reference evidence="2 3" key="1">
    <citation type="submission" date="2020-10" db="EMBL/GenBank/DDBJ databases">
        <title>The Coptis chinensis genome and diversification of protoberbering-type alkaloids.</title>
        <authorList>
            <person name="Wang B."/>
            <person name="Shu S."/>
            <person name="Song C."/>
            <person name="Liu Y."/>
        </authorList>
    </citation>
    <scope>NUCLEOTIDE SEQUENCE [LARGE SCALE GENOMIC DNA]</scope>
    <source>
        <strain evidence="2">HL-2020</strain>
        <tissue evidence="2">Leaf</tissue>
    </source>
</reference>
<sequence>LPFDLLEKVFLCFFFVKVVVYIGNVLALHMSKPESTSVKIQEWAVPPMVLGAPIQDHLKYNVVLVIGMGIGATPNEHHCEGHMNNMQVNGERGLKEGFLGANTTTTISGFLLCIYMV</sequence>
<keyword evidence="1" id="KW-0812">Transmembrane</keyword>
<evidence type="ECO:0000313" key="3">
    <source>
        <dbReference type="Proteomes" id="UP000631114"/>
    </source>
</evidence>
<dbReference type="OrthoDB" id="167398at2759"/>
<organism evidence="2 3">
    <name type="scientific">Coptis chinensis</name>
    <dbReference type="NCBI Taxonomy" id="261450"/>
    <lineage>
        <taxon>Eukaryota</taxon>
        <taxon>Viridiplantae</taxon>
        <taxon>Streptophyta</taxon>
        <taxon>Embryophyta</taxon>
        <taxon>Tracheophyta</taxon>
        <taxon>Spermatophyta</taxon>
        <taxon>Magnoliopsida</taxon>
        <taxon>Ranunculales</taxon>
        <taxon>Ranunculaceae</taxon>
        <taxon>Coptidoideae</taxon>
        <taxon>Coptis</taxon>
    </lineage>
</organism>
<dbReference type="AlphaFoldDB" id="A0A835IVT2"/>
<feature type="non-terminal residue" evidence="2">
    <location>
        <position position="117"/>
    </location>
</feature>
<keyword evidence="3" id="KW-1185">Reference proteome</keyword>
<dbReference type="Proteomes" id="UP000631114">
    <property type="component" value="Unassembled WGS sequence"/>
</dbReference>
<comment type="caution">
    <text evidence="2">The sequence shown here is derived from an EMBL/GenBank/DDBJ whole genome shotgun (WGS) entry which is preliminary data.</text>
</comment>
<accession>A0A835IVT2</accession>
<protein>
    <submittedName>
        <fullName evidence="2">Uncharacterized protein</fullName>
    </submittedName>
</protein>
<keyword evidence="1" id="KW-0472">Membrane</keyword>
<name>A0A835IVT2_9MAGN</name>
<feature type="transmembrane region" description="Helical" evidence="1">
    <location>
        <begin position="6"/>
        <end position="27"/>
    </location>
</feature>